<dbReference type="Pfam" id="PF00447">
    <property type="entry name" value="HSF_DNA-bind"/>
    <property type="match status" value="1"/>
</dbReference>
<dbReference type="GO" id="GO:0003700">
    <property type="term" value="F:DNA-binding transcription factor activity"/>
    <property type="evidence" value="ECO:0007669"/>
    <property type="project" value="InterPro"/>
</dbReference>
<dbReference type="CTD" id="37068"/>
<dbReference type="Gene3D" id="1.10.10.10">
    <property type="entry name" value="Winged helix-like DNA-binding domain superfamily/Winged helix DNA-binding domain"/>
    <property type="match status" value="1"/>
</dbReference>
<feature type="region of interest" description="Disordered" evidence="8">
    <location>
        <begin position="250"/>
        <end position="271"/>
    </location>
</feature>
<keyword evidence="3" id="KW-0805">Transcription regulation</keyword>
<comment type="similarity">
    <text evidence="2 7">Belongs to the HSF family.</text>
</comment>
<feature type="compositionally biased region" description="Polar residues" evidence="8">
    <location>
        <begin position="372"/>
        <end position="382"/>
    </location>
</feature>
<keyword evidence="6" id="KW-0539">Nucleus</keyword>
<feature type="compositionally biased region" description="Polar residues" evidence="8">
    <location>
        <begin position="500"/>
        <end position="510"/>
    </location>
</feature>
<dbReference type="FunFam" id="1.10.10.10:FF:000027">
    <property type="entry name" value="Heat shock transcription factor 1"/>
    <property type="match status" value="1"/>
</dbReference>
<evidence type="ECO:0000256" key="3">
    <source>
        <dbReference type="ARBA" id="ARBA00023015"/>
    </source>
</evidence>
<dbReference type="PROSITE" id="PS00434">
    <property type="entry name" value="HSF_DOMAIN"/>
    <property type="match status" value="1"/>
</dbReference>
<evidence type="ECO:0000256" key="4">
    <source>
        <dbReference type="ARBA" id="ARBA00023125"/>
    </source>
</evidence>
<evidence type="ECO:0000256" key="7">
    <source>
        <dbReference type="RuleBase" id="RU004020"/>
    </source>
</evidence>
<feature type="domain" description="HSF-type DNA-binding" evidence="9">
    <location>
        <begin position="53"/>
        <end position="77"/>
    </location>
</feature>
<evidence type="ECO:0000256" key="1">
    <source>
        <dbReference type="ARBA" id="ARBA00004123"/>
    </source>
</evidence>
<dbReference type="InterPro" id="IPR000232">
    <property type="entry name" value="HSF_DNA-bd"/>
</dbReference>
<organism evidence="12">
    <name type="scientific">Thrips palmi</name>
    <name type="common">Melon thrips</name>
    <dbReference type="NCBI Taxonomy" id="161013"/>
    <lineage>
        <taxon>Eukaryota</taxon>
        <taxon>Metazoa</taxon>
        <taxon>Ecdysozoa</taxon>
        <taxon>Arthropoda</taxon>
        <taxon>Hexapoda</taxon>
        <taxon>Insecta</taxon>
        <taxon>Pterygota</taxon>
        <taxon>Neoptera</taxon>
        <taxon>Paraneoptera</taxon>
        <taxon>Thysanoptera</taxon>
        <taxon>Terebrantia</taxon>
        <taxon>Thripoidea</taxon>
        <taxon>Thripidae</taxon>
        <taxon>Thrips</taxon>
    </lineage>
</organism>
<dbReference type="GO" id="GO:0043565">
    <property type="term" value="F:sequence-specific DNA binding"/>
    <property type="evidence" value="ECO:0007669"/>
    <property type="project" value="InterPro"/>
</dbReference>
<evidence type="ECO:0000259" key="9">
    <source>
        <dbReference type="PROSITE" id="PS00434"/>
    </source>
</evidence>
<feature type="region of interest" description="Disordered" evidence="8">
    <location>
        <begin position="483"/>
        <end position="511"/>
    </location>
</feature>
<dbReference type="GeneID" id="117642271"/>
<sequence length="743" mass="81091">MHSISEFGANVPAFLAKLWKLVDDPETNELISWTEEGTSFFIRDQAQFSRKLLPMYYKHNNMASFIRQLNMYGFHKIVSADAGSLRLDKDEMEFAHQFFMRGHPYLLEHIKRKVGKSQLLTSKQIDESKDGNNGGVVVKAEFMNNVLSEVKMMRGRQEAVENRLTTMKQQNEALWRELSVLRQKHLKQQNIVNKLISFLVQLVQPNQRISKRKFAPLMINDVYPPHPNGQDSGKVTNLRGPLIMSLRASQSNMSRSSSGPTIHELDDSLLPDTDTLHLPDTELEMDGSMEPEVLSPNPEVLENLDPSIIPLITSPSSVTSTEVNLAEGLPLGETLKASSPSPEFLAAAPPNELSPAIVPALLVSKGKAPAPLQSQPQKILTRSSSASSSSSSGPGPSKSNVMTRKSAANAAKSTTPSKMGAQVHGVKTLGGEQAATAKRELRVLPPRNRRKKSTNGKEMLLTPKNELIDNIVESEDLLAEVGLTNPSLSPTTSSLNQNNDPTHGSLNGSIHSPDPSQHLAFPLPESPIPIINSPVSSPASQCNMISSMPSLSPVSGTTITDVTSPMVVQQPDNTASSEQQMSESSPVGLNLPYDMTLACTSQAGSSPGNYVTVKSPSFNRCEINGKDDLDLHVGTIESDLGTLKELFNNSGMQLDANTLLGLFGDQILSDPEETNLNSKMDTSGNEIMYYQPDFMDLEDIWNTENIRSTPPPSPVNILSSELNTPVMTPASPGFFPANKRRRN</sequence>
<gene>
    <name evidence="11 12" type="primary">LOC117642271</name>
</gene>
<dbReference type="Proteomes" id="UP000515158">
    <property type="component" value="Unplaced"/>
</dbReference>
<dbReference type="PANTHER" id="PTHR10015">
    <property type="entry name" value="HEAT SHOCK TRANSCRIPTION FACTOR"/>
    <property type="match status" value="1"/>
</dbReference>
<dbReference type="KEGG" id="tpal:117642271"/>
<dbReference type="AlphaFoldDB" id="A0A6P8ZJY4"/>
<dbReference type="RefSeq" id="XP_034236158.1">
    <property type="nucleotide sequence ID" value="XM_034380267.1"/>
</dbReference>
<evidence type="ECO:0000313" key="11">
    <source>
        <dbReference type="RefSeq" id="XP_034236158.1"/>
    </source>
</evidence>
<dbReference type="OrthoDB" id="60033at2759"/>
<feature type="compositionally biased region" description="Low complexity" evidence="8">
    <location>
        <begin position="383"/>
        <end position="399"/>
    </location>
</feature>
<dbReference type="SMART" id="SM00415">
    <property type="entry name" value="HSF"/>
    <property type="match status" value="1"/>
</dbReference>
<evidence type="ECO:0000313" key="10">
    <source>
        <dbReference type="Proteomes" id="UP000515158"/>
    </source>
</evidence>
<evidence type="ECO:0000256" key="8">
    <source>
        <dbReference type="SAM" id="MobiDB-lite"/>
    </source>
</evidence>
<feature type="compositionally biased region" description="Low complexity" evidence="8">
    <location>
        <begin position="483"/>
        <end position="499"/>
    </location>
</feature>
<protein>
    <submittedName>
        <fullName evidence="11 12">Uncharacterized protein LOC117642271 isoform X1</fullName>
    </submittedName>
</protein>
<evidence type="ECO:0000256" key="5">
    <source>
        <dbReference type="ARBA" id="ARBA00023163"/>
    </source>
</evidence>
<name>A0A6P8ZJY4_THRPL</name>
<dbReference type="PRINTS" id="PR00056">
    <property type="entry name" value="HSFDOMAIN"/>
</dbReference>
<dbReference type="InterPro" id="IPR036388">
    <property type="entry name" value="WH-like_DNA-bd_sf"/>
</dbReference>
<dbReference type="SUPFAM" id="SSF46785">
    <property type="entry name" value="Winged helix' DNA-binding domain"/>
    <property type="match status" value="1"/>
</dbReference>
<comment type="subcellular location">
    <subcellularLocation>
        <location evidence="1">Nucleus</location>
    </subcellularLocation>
</comment>
<keyword evidence="5" id="KW-0804">Transcription</keyword>
<evidence type="ECO:0000256" key="2">
    <source>
        <dbReference type="ARBA" id="ARBA00006403"/>
    </source>
</evidence>
<dbReference type="InterPro" id="IPR036390">
    <property type="entry name" value="WH_DNA-bd_sf"/>
</dbReference>
<proteinExistence type="inferred from homology"/>
<dbReference type="PANTHER" id="PTHR10015:SF427">
    <property type="entry name" value="HEAT SHOCK FACTOR PROTEIN"/>
    <property type="match status" value="1"/>
</dbReference>
<keyword evidence="4" id="KW-0238">DNA-binding</keyword>
<evidence type="ECO:0000256" key="6">
    <source>
        <dbReference type="ARBA" id="ARBA00023242"/>
    </source>
</evidence>
<evidence type="ECO:0000313" key="12">
    <source>
        <dbReference type="RefSeq" id="XP_034236159.1"/>
    </source>
</evidence>
<feature type="region of interest" description="Disordered" evidence="8">
    <location>
        <begin position="368"/>
        <end position="458"/>
    </location>
</feature>
<reference evidence="11 12" key="1">
    <citation type="submission" date="2025-04" db="UniProtKB">
        <authorList>
            <consortium name="RefSeq"/>
        </authorList>
    </citation>
    <scope>IDENTIFICATION</scope>
    <source>
        <tissue evidence="11 12">Total insect</tissue>
    </source>
</reference>
<dbReference type="RefSeq" id="XP_034236159.1">
    <property type="nucleotide sequence ID" value="XM_034380268.1"/>
</dbReference>
<accession>A0A6P8ZJY4</accession>
<keyword evidence="10" id="KW-1185">Reference proteome</keyword>
<dbReference type="GO" id="GO:0005634">
    <property type="term" value="C:nucleus"/>
    <property type="evidence" value="ECO:0007669"/>
    <property type="project" value="UniProtKB-SubCell"/>
</dbReference>